<evidence type="ECO:0008006" key="3">
    <source>
        <dbReference type="Google" id="ProtNLM"/>
    </source>
</evidence>
<accession>A0A831RXP4</accession>
<protein>
    <recommendedName>
        <fullName evidence="3">DUF4412 domain-containing protein</fullName>
    </recommendedName>
</protein>
<keyword evidence="1" id="KW-0732">Signal</keyword>
<comment type="caution">
    <text evidence="2">The sequence shown here is derived from an EMBL/GenBank/DDBJ whole genome shotgun (WGS) entry which is preliminary data.</text>
</comment>
<evidence type="ECO:0000313" key="2">
    <source>
        <dbReference type="EMBL" id="HEC06023.1"/>
    </source>
</evidence>
<dbReference type="Proteomes" id="UP000886339">
    <property type="component" value="Unassembled WGS sequence"/>
</dbReference>
<feature type="signal peptide" evidence="1">
    <location>
        <begin position="1"/>
        <end position="18"/>
    </location>
</feature>
<feature type="chain" id="PRO_5032558789" description="DUF4412 domain-containing protein" evidence="1">
    <location>
        <begin position="19"/>
        <end position="228"/>
    </location>
</feature>
<evidence type="ECO:0000256" key="1">
    <source>
        <dbReference type="SAM" id="SignalP"/>
    </source>
</evidence>
<dbReference type="EMBL" id="DRLF01000150">
    <property type="protein sequence ID" value="HEC06023.1"/>
    <property type="molecule type" value="Genomic_DNA"/>
</dbReference>
<gene>
    <name evidence="2" type="ORF">ENJ12_04195</name>
</gene>
<sequence length="228" mass="25423">MRQIVTVFLLLTSTALMAGEAELLVYQVKEPGVDNYVSRILVNERYLRLDEGGEPDAGYTIYDRQEKKIFNVDPLEKTVLEMNPPAFQPAPPADLDLEEQVTTDPDSPAVAGQQPVKIKLQANGETCRELVVIKNPLPGAVSAMKELYQALARLQYPAVGSPGYTENSCELSEYVYAPQRAFLHGLPLWDVMGGKQRMLVDFKDAFEVPDDTFAVPDDFERVTPSAWQ</sequence>
<proteinExistence type="predicted"/>
<reference evidence="2" key="1">
    <citation type="journal article" date="2020" name="mSystems">
        <title>Genome- and Community-Level Interaction Insights into Carbon Utilization and Element Cycling Functions of Hydrothermarchaeota in Hydrothermal Sediment.</title>
        <authorList>
            <person name="Zhou Z."/>
            <person name="Liu Y."/>
            <person name="Xu W."/>
            <person name="Pan J."/>
            <person name="Luo Z.H."/>
            <person name="Li M."/>
        </authorList>
    </citation>
    <scope>NUCLEOTIDE SEQUENCE [LARGE SCALE GENOMIC DNA]</scope>
    <source>
        <strain evidence="2">HyVt-458</strain>
    </source>
</reference>
<organism evidence="2">
    <name type="scientific">Thiolapillus brandeum</name>
    <dbReference type="NCBI Taxonomy" id="1076588"/>
    <lineage>
        <taxon>Bacteria</taxon>
        <taxon>Pseudomonadati</taxon>
        <taxon>Pseudomonadota</taxon>
        <taxon>Gammaproteobacteria</taxon>
        <taxon>Chromatiales</taxon>
        <taxon>Sedimenticolaceae</taxon>
        <taxon>Thiolapillus</taxon>
    </lineage>
</organism>
<name>A0A831RXP4_9GAMM</name>
<dbReference type="AlphaFoldDB" id="A0A831RXP4"/>